<dbReference type="RefSeq" id="WP_009529322.1">
    <property type="nucleotide sequence ID" value="NZ_JH414605.1"/>
</dbReference>
<evidence type="ECO:0000313" key="2">
    <source>
        <dbReference type="EMBL" id="EHL19803.1"/>
    </source>
</evidence>
<dbReference type="HOGENOM" id="CLU_1298784_0_0_9"/>
<name>G9XBF2_9FIRM</name>
<evidence type="ECO:0000313" key="3">
    <source>
        <dbReference type="Proteomes" id="UP000003379"/>
    </source>
</evidence>
<keyword evidence="1" id="KW-0175">Coiled coil</keyword>
<dbReference type="AlphaFoldDB" id="G9XBF2"/>
<accession>G9XBF2</accession>
<sequence>MQMLINENLIDKAIRLDKEIKEKKKELDEAKAMLQADGLSEMENKNLKYLQIFGGGGSCDLSYKQKLEIENINVLKELFGNILDSKVSKREEVKYEVESKFKSALIALYIGDYKEHDIDIILASLGLDDNKRKLAMKKLKGEYIADKKLLESLGAIDEDGLEEELDIIKEYKNYELVKRYIDIDSIDDKFKNELKRAISIEDSLSLGLSYEK</sequence>
<organism evidence="2 3">
    <name type="scientific">Peptoanaerobacter stomatis</name>
    <dbReference type="NCBI Taxonomy" id="796937"/>
    <lineage>
        <taxon>Bacteria</taxon>
        <taxon>Bacillati</taxon>
        <taxon>Bacillota</taxon>
        <taxon>Clostridia</taxon>
        <taxon>Peptostreptococcales</taxon>
        <taxon>Filifactoraceae</taxon>
        <taxon>Peptoanaerobacter</taxon>
    </lineage>
</organism>
<gene>
    <name evidence="2" type="ORF">HMPREF9628_01319</name>
</gene>
<proteinExistence type="predicted"/>
<feature type="coiled-coil region" evidence="1">
    <location>
        <begin position="6"/>
        <end position="37"/>
    </location>
</feature>
<reference evidence="2 3" key="1">
    <citation type="submission" date="2011-08" db="EMBL/GenBank/DDBJ databases">
        <title>The Genome Sequence of Eubacteriaceae bacterium CM5.</title>
        <authorList>
            <consortium name="The Broad Institute Genome Sequencing Platform"/>
            <person name="Earl A."/>
            <person name="Ward D."/>
            <person name="Feldgarden M."/>
            <person name="Gevers D."/>
            <person name="Sizova M."/>
            <person name="Hazen A."/>
            <person name="Epstein S."/>
            <person name="Young S.K."/>
            <person name="Zeng Q."/>
            <person name="Gargeya S."/>
            <person name="Fitzgerald M."/>
            <person name="Haas B."/>
            <person name="Abouelleil A."/>
            <person name="Alvarado L."/>
            <person name="Arachchi H.M."/>
            <person name="Berlin A."/>
            <person name="Brown A."/>
            <person name="Chapman S.B."/>
            <person name="Chen Z."/>
            <person name="Dunbar C."/>
            <person name="Freedman E."/>
            <person name="Gearin G."/>
            <person name="Gellesch M."/>
            <person name="Goldberg J."/>
            <person name="Griggs A."/>
            <person name="Gujja S."/>
            <person name="Heiman D."/>
            <person name="Howarth C."/>
            <person name="Larson L."/>
            <person name="Lui A."/>
            <person name="MacDonald P.J.P."/>
            <person name="Montmayeur A."/>
            <person name="Murphy C."/>
            <person name="Neiman D."/>
            <person name="Pearson M."/>
            <person name="Priest M."/>
            <person name="Roberts A."/>
            <person name="Saif S."/>
            <person name="Shea T."/>
            <person name="Shenoy N."/>
            <person name="Sisk P."/>
            <person name="Stolte C."/>
            <person name="Sykes S."/>
            <person name="Wortman J."/>
            <person name="Nusbaum C."/>
            <person name="Birren B."/>
        </authorList>
    </citation>
    <scope>NUCLEOTIDE SEQUENCE [LARGE SCALE GENOMIC DNA]</scope>
    <source>
        <strain evidence="2 3">CM5</strain>
    </source>
</reference>
<dbReference type="EMBL" id="AFZG01000015">
    <property type="protein sequence ID" value="EHL19803.1"/>
    <property type="molecule type" value="Genomic_DNA"/>
</dbReference>
<dbReference type="Proteomes" id="UP000003379">
    <property type="component" value="Unassembled WGS sequence"/>
</dbReference>
<evidence type="ECO:0000256" key="1">
    <source>
        <dbReference type="SAM" id="Coils"/>
    </source>
</evidence>
<comment type="caution">
    <text evidence="2">The sequence shown here is derived from an EMBL/GenBank/DDBJ whole genome shotgun (WGS) entry which is preliminary data.</text>
</comment>
<protein>
    <submittedName>
        <fullName evidence="2">Uncharacterized protein</fullName>
    </submittedName>
</protein>